<dbReference type="GO" id="GO:0005524">
    <property type="term" value="F:ATP binding"/>
    <property type="evidence" value="ECO:0007669"/>
    <property type="project" value="UniProtKB-KW"/>
</dbReference>
<dbReference type="InterPro" id="IPR038408">
    <property type="entry name" value="GNK2_sf"/>
</dbReference>
<dbReference type="PROSITE" id="PS51473">
    <property type="entry name" value="GNK2"/>
    <property type="match status" value="1"/>
</dbReference>
<organism evidence="18 19">
    <name type="scientific">Cinchona calisaya</name>
    <dbReference type="NCBI Taxonomy" id="153742"/>
    <lineage>
        <taxon>Eukaryota</taxon>
        <taxon>Viridiplantae</taxon>
        <taxon>Streptophyta</taxon>
        <taxon>Embryophyta</taxon>
        <taxon>Tracheophyta</taxon>
        <taxon>Spermatophyta</taxon>
        <taxon>Magnoliopsida</taxon>
        <taxon>eudicotyledons</taxon>
        <taxon>Gunneridae</taxon>
        <taxon>Pentapetalae</taxon>
        <taxon>asterids</taxon>
        <taxon>lamiids</taxon>
        <taxon>Gentianales</taxon>
        <taxon>Rubiaceae</taxon>
        <taxon>Cinchonoideae</taxon>
        <taxon>Cinchoneae</taxon>
        <taxon>Cinchona</taxon>
    </lineage>
</organism>
<keyword evidence="11 15" id="KW-0472">Membrane</keyword>
<accession>A0ABD2ZRK4</accession>
<evidence type="ECO:0000256" key="12">
    <source>
        <dbReference type="ARBA" id="ARBA00023170"/>
    </source>
</evidence>
<keyword evidence="5" id="KW-0732">Signal</keyword>
<dbReference type="FunFam" id="3.30.200.20:FF:000727">
    <property type="entry name" value="Cysteine-rich RLK (RECEPTOR-like protein kinase) 23"/>
    <property type="match status" value="1"/>
</dbReference>
<dbReference type="GO" id="GO:0004674">
    <property type="term" value="F:protein serine/threonine kinase activity"/>
    <property type="evidence" value="ECO:0007669"/>
    <property type="project" value="UniProtKB-KW"/>
</dbReference>
<dbReference type="InterPro" id="IPR001245">
    <property type="entry name" value="Ser-Thr/Tyr_kinase_cat_dom"/>
</dbReference>
<sequence>MWISANSSRIWRNLWGLNVPGKVSDLHVENLAVEGVTVEEVKAILSSCDNFSIVGNRRICNQVTLIVSVCPNQKSAYVWLDQCFLRYSDESFFSVFSRFDETMGFCFSDVNTEPLGDIVNNVMNKVADEAANDNRPNKKFAVKEVHYSSNSNVYILAQCTADLPSIACRRCLSNAIQALPACCKNRRGCRDAFPGCMIRYEMYHFYNNVSPSSSRDTGKRRISVQAIIGITVSTILFLVLFLITFVFLKRRSRKKCDAKMQEGIDGARSLNIDPESLKYSLSEIQVATNNFSADNKIGQGGFGPVHKGTLPNGEDIAVKRLSRRSGQGAEEFKNEIVVVAKLRHNNLVRLLGFCLEGDEKSLVYEFVPNKSLDYFLFDPEKQWLLDWPKRYKIIGGIARGLLYLHEDSPLRIVHRDLKAGNILLDEDMNAKIADFGMAKICGVYQSEGNTNRIAGTFGYMAPEYTRSGQFSVKSDVFSFGVVILEIIIGKKNSSFYKSEDYQDLLSYAWQQWRDGNPLALLDPTIVDSYVETEVFRCIHVGLLCVEEYAERRPSMASVVYMLNGSSASLPTPYLPTVSRHNQSKSIPEEIESERSDTKLLSASVNEASITELYPR</sequence>
<dbReference type="SMART" id="SM00220">
    <property type="entry name" value="S_TKc"/>
    <property type="match status" value="1"/>
</dbReference>
<keyword evidence="6" id="KW-0677">Repeat</keyword>
<evidence type="ECO:0000256" key="3">
    <source>
        <dbReference type="ARBA" id="ARBA00022679"/>
    </source>
</evidence>
<dbReference type="Pfam" id="PF07714">
    <property type="entry name" value="PK_Tyr_Ser-Thr"/>
    <property type="match status" value="1"/>
</dbReference>
<dbReference type="AlphaFoldDB" id="A0ABD2ZRK4"/>
<keyword evidence="12" id="KW-0675">Receptor</keyword>
<dbReference type="GO" id="GO:0006950">
    <property type="term" value="P:response to stress"/>
    <property type="evidence" value="ECO:0007669"/>
    <property type="project" value="UniProtKB-ARBA"/>
</dbReference>
<evidence type="ECO:0000256" key="5">
    <source>
        <dbReference type="ARBA" id="ARBA00022729"/>
    </source>
</evidence>
<dbReference type="Proteomes" id="UP001630127">
    <property type="component" value="Unassembled WGS sequence"/>
</dbReference>
<evidence type="ECO:0000256" key="8">
    <source>
        <dbReference type="ARBA" id="ARBA00022777"/>
    </source>
</evidence>
<keyword evidence="13" id="KW-0325">Glycoprotein</keyword>
<evidence type="ECO:0000256" key="4">
    <source>
        <dbReference type="ARBA" id="ARBA00022692"/>
    </source>
</evidence>
<keyword evidence="19" id="KW-1185">Reference proteome</keyword>
<dbReference type="PROSITE" id="PS00108">
    <property type="entry name" value="PROTEIN_KINASE_ST"/>
    <property type="match status" value="1"/>
</dbReference>
<keyword evidence="8" id="KW-0418">Kinase</keyword>
<dbReference type="InterPro" id="IPR000719">
    <property type="entry name" value="Prot_kinase_dom"/>
</dbReference>
<dbReference type="PROSITE" id="PS50011">
    <property type="entry name" value="PROTEIN_KINASE_DOM"/>
    <property type="match status" value="1"/>
</dbReference>
<comment type="caution">
    <text evidence="18">The sequence shown here is derived from an EMBL/GenBank/DDBJ whole genome shotgun (WGS) entry which is preliminary data.</text>
</comment>
<evidence type="ECO:0000256" key="14">
    <source>
        <dbReference type="SAM" id="MobiDB-lite"/>
    </source>
</evidence>
<keyword evidence="10 15" id="KW-1133">Transmembrane helix</keyword>
<evidence type="ECO:0000256" key="15">
    <source>
        <dbReference type="SAM" id="Phobius"/>
    </source>
</evidence>
<dbReference type="Gene3D" id="3.30.200.20">
    <property type="entry name" value="Phosphorylase Kinase, domain 1"/>
    <property type="match status" value="1"/>
</dbReference>
<dbReference type="InterPro" id="IPR011009">
    <property type="entry name" value="Kinase-like_dom_sf"/>
</dbReference>
<evidence type="ECO:0000256" key="7">
    <source>
        <dbReference type="ARBA" id="ARBA00022741"/>
    </source>
</evidence>
<keyword evidence="3" id="KW-0808">Transferase</keyword>
<evidence type="ECO:0000259" key="16">
    <source>
        <dbReference type="PROSITE" id="PS50011"/>
    </source>
</evidence>
<dbReference type="CDD" id="cd14066">
    <property type="entry name" value="STKc_IRAK"/>
    <property type="match status" value="1"/>
</dbReference>
<dbReference type="SUPFAM" id="SSF56112">
    <property type="entry name" value="Protein kinase-like (PK-like)"/>
    <property type="match status" value="1"/>
</dbReference>
<evidence type="ECO:0000256" key="2">
    <source>
        <dbReference type="ARBA" id="ARBA00022527"/>
    </source>
</evidence>
<keyword evidence="9" id="KW-0067">ATP-binding</keyword>
<dbReference type="InterPro" id="IPR008271">
    <property type="entry name" value="Ser/Thr_kinase_AS"/>
</dbReference>
<dbReference type="PANTHER" id="PTHR27002:SF1050">
    <property type="entry name" value="CYSTEINE-RICH RECEPTOR-LIKE PROTEIN KINASE 5"/>
    <property type="match status" value="1"/>
</dbReference>
<evidence type="ECO:0000256" key="13">
    <source>
        <dbReference type="ARBA" id="ARBA00023180"/>
    </source>
</evidence>
<evidence type="ECO:0000259" key="17">
    <source>
        <dbReference type="PROSITE" id="PS51473"/>
    </source>
</evidence>
<dbReference type="EMBL" id="JBJUIK010000007">
    <property type="protein sequence ID" value="KAL3522057.1"/>
    <property type="molecule type" value="Genomic_DNA"/>
</dbReference>
<feature type="region of interest" description="Disordered" evidence="14">
    <location>
        <begin position="573"/>
        <end position="597"/>
    </location>
</feature>
<feature type="domain" description="Gnk2-homologous" evidence="17">
    <location>
        <begin position="100"/>
        <end position="205"/>
    </location>
</feature>
<protein>
    <submittedName>
        <fullName evidence="18">Uncharacterized protein</fullName>
    </submittedName>
</protein>
<reference evidence="18 19" key="1">
    <citation type="submission" date="2024-11" db="EMBL/GenBank/DDBJ databases">
        <title>A near-complete genome assembly of Cinchona calisaya.</title>
        <authorList>
            <person name="Lian D.C."/>
            <person name="Zhao X.W."/>
            <person name="Wei L."/>
        </authorList>
    </citation>
    <scope>NUCLEOTIDE SEQUENCE [LARGE SCALE GENOMIC DNA]</scope>
    <source>
        <tissue evidence="18">Nenye</tissue>
    </source>
</reference>
<evidence type="ECO:0000256" key="1">
    <source>
        <dbReference type="ARBA" id="ARBA00004167"/>
    </source>
</evidence>
<evidence type="ECO:0000313" key="19">
    <source>
        <dbReference type="Proteomes" id="UP001630127"/>
    </source>
</evidence>
<evidence type="ECO:0000313" key="18">
    <source>
        <dbReference type="EMBL" id="KAL3522057.1"/>
    </source>
</evidence>
<dbReference type="FunFam" id="1.10.510.10:FF:000129">
    <property type="entry name" value="cysteine-rich receptor-like protein kinase 10"/>
    <property type="match status" value="1"/>
</dbReference>
<comment type="subcellular location">
    <subcellularLocation>
        <location evidence="1">Membrane</location>
        <topology evidence="1">Single-pass membrane protein</topology>
    </subcellularLocation>
</comment>
<evidence type="ECO:0000256" key="10">
    <source>
        <dbReference type="ARBA" id="ARBA00022989"/>
    </source>
</evidence>
<dbReference type="Gene3D" id="3.30.430.20">
    <property type="entry name" value="Gnk2 domain, C-X8-C-X2-C motif"/>
    <property type="match status" value="1"/>
</dbReference>
<feature type="transmembrane region" description="Helical" evidence="15">
    <location>
        <begin position="222"/>
        <end position="248"/>
    </location>
</feature>
<dbReference type="InterPro" id="IPR002902">
    <property type="entry name" value="GNK2"/>
</dbReference>
<feature type="domain" description="Protein kinase" evidence="16">
    <location>
        <begin position="291"/>
        <end position="574"/>
    </location>
</feature>
<evidence type="ECO:0000256" key="11">
    <source>
        <dbReference type="ARBA" id="ARBA00023136"/>
    </source>
</evidence>
<evidence type="ECO:0000256" key="9">
    <source>
        <dbReference type="ARBA" id="ARBA00022840"/>
    </source>
</evidence>
<dbReference type="CDD" id="cd23509">
    <property type="entry name" value="Gnk2-like"/>
    <property type="match status" value="1"/>
</dbReference>
<dbReference type="GO" id="GO:0016020">
    <property type="term" value="C:membrane"/>
    <property type="evidence" value="ECO:0007669"/>
    <property type="project" value="UniProtKB-SubCell"/>
</dbReference>
<keyword evidence="4 15" id="KW-0812">Transmembrane</keyword>
<dbReference type="Pfam" id="PF01657">
    <property type="entry name" value="Stress-antifung"/>
    <property type="match status" value="1"/>
</dbReference>
<keyword evidence="7" id="KW-0547">Nucleotide-binding</keyword>
<name>A0ABD2ZRK4_9GENT</name>
<keyword evidence="2" id="KW-0723">Serine/threonine-protein kinase</keyword>
<gene>
    <name evidence="18" type="ORF">ACH5RR_014891</name>
</gene>
<proteinExistence type="predicted"/>
<dbReference type="Gene3D" id="1.10.510.10">
    <property type="entry name" value="Transferase(Phosphotransferase) domain 1"/>
    <property type="match status" value="1"/>
</dbReference>
<evidence type="ECO:0000256" key="6">
    <source>
        <dbReference type="ARBA" id="ARBA00022737"/>
    </source>
</evidence>
<dbReference type="PANTHER" id="PTHR27002">
    <property type="entry name" value="RECEPTOR-LIKE SERINE/THREONINE-PROTEIN KINASE SD1-8"/>
    <property type="match status" value="1"/>
</dbReference>